<dbReference type="AlphaFoldDB" id="A0A7R7XA34"/>
<keyword evidence="3" id="KW-0560">Oxidoreductase</keyword>
<keyword evidence="8" id="KW-1185">Reference proteome</keyword>
<dbReference type="GO" id="GO:0004497">
    <property type="term" value="F:monooxygenase activity"/>
    <property type="evidence" value="ECO:0007669"/>
    <property type="project" value="UniProtKB-KW"/>
</dbReference>
<dbReference type="GeneID" id="64967637"/>
<dbReference type="EMBL" id="AP024443">
    <property type="protein sequence ID" value="BCS17632.1"/>
    <property type="molecule type" value="Genomic_DNA"/>
</dbReference>
<evidence type="ECO:0000256" key="3">
    <source>
        <dbReference type="ARBA" id="ARBA00023002"/>
    </source>
</evidence>
<dbReference type="Gene3D" id="3.50.50.60">
    <property type="entry name" value="FAD/NAD(P)-binding domain"/>
    <property type="match status" value="2"/>
</dbReference>
<dbReference type="InterPro" id="IPR036188">
    <property type="entry name" value="FAD/NAD-bd_sf"/>
</dbReference>
<feature type="domain" description="FAD-binding" evidence="6">
    <location>
        <begin position="7"/>
        <end position="219"/>
    </location>
</feature>
<reference evidence="7" key="2">
    <citation type="submission" date="2021-02" db="EMBL/GenBank/DDBJ databases">
        <title>Aspergillus puulaauensis MK2 genome sequence.</title>
        <authorList>
            <person name="Futagami T."/>
            <person name="Mori K."/>
            <person name="Kadooka C."/>
            <person name="Tanaka T."/>
        </authorList>
    </citation>
    <scope>NUCLEOTIDE SEQUENCE</scope>
    <source>
        <strain evidence="7">MK2</strain>
    </source>
</reference>
<accession>A0A7R7XA34</accession>
<dbReference type="Pfam" id="PF01494">
    <property type="entry name" value="FAD_binding_3"/>
    <property type="match status" value="2"/>
</dbReference>
<keyword evidence="1" id="KW-0285">Flavoprotein</keyword>
<keyword evidence="2" id="KW-0274">FAD</keyword>
<dbReference type="InterPro" id="IPR002938">
    <property type="entry name" value="FAD-bd"/>
</dbReference>
<feature type="domain" description="FAD-binding" evidence="6">
    <location>
        <begin position="351"/>
        <end position="385"/>
    </location>
</feature>
<evidence type="ECO:0000259" key="6">
    <source>
        <dbReference type="Pfam" id="PF01494"/>
    </source>
</evidence>
<dbReference type="PANTHER" id="PTHR46972:SF1">
    <property type="entry name" value="FAD DEPENDENT OXIDOREDUCTASE DOMAIN-CONTAINING PROTEIN"/>
    <property type="match status" value="1"/>
</dbReference>
<feature type="compositionally biased region" description="Low complexity" evidence="5">
    <location>
        <begin position="294"/>
        <end position="319"/>
    </location>
</feature>
<evidence type="ECO:0000256" key="1">
    <source>
        <dbReference type="ARBA" id="ARBA00022630"/>
    </source>
</evidence>
<dbReference type="Proteomes" id="UP000654913">
    <property type="component" value="Chromosome 1"/>
</dbReference>
<dbReference type="OrthoDB" id="655030at2759"/>
<dbReference type="PANTHER" id="PTHR46972">
    <property type="entry name" value="MONOOXYGENASE ASQM-RELATED"/>
    <property type="match status" value="1"/>
</dbReference>
<proteinExistence type="predicted"/>
<evidence type="ECO:0000256" key="2">
    <source>
        <dbReference type="ARBA" id="ARBA00022827"/>
    </source>
</evidence>
<reference evidence="7" key="1">
    <citation type="submission" date="2021-01" db="EMBL/GenBank/DDBJ databases">
        <authorList>
            <consortium name="Aspergillus puulaauensis MK2 genome sequencing consortium"/>
            <person name="Kazuki M."/>
            <person name="Futagami T."/>
        </authorList>
    </citation>
    <scope>NUCLEOTIDE SEQUENCE</scope>
    <source>
        <strain evidence="7">MK2</strain>
    </source>
</reference>
<dbReference type="KEGG" id="apuu:APUU_10460S"/>
<evidence type="ECO:0000256" key="4">
    <source>
        <dbReference type="ARBA" id="ARBA00023033"/>
    </source>
</evidence>
<dbReference type="GO" id="GO:0071949">
    <property type="term" value="F:FAD binding"/>
    <property type="evidence" value="ECO:0007669"/>
    <property type="project" value="InterPro"/>
</dbReference>
<dbReference type="RefSeq" id="XP_041549826.1">
    <property type="nucleotide sequence ID" value="XM_041701041.1"/>
</dbReference>
<evidence type="ECO:0000256" key="5">
    <source>
        <dbReference type="SAM" id="MobiDB-lite"/>
    </source>
</evidence>
<keyword evidence="4" id="KW-0503">Monooxygenase</keyword>
<feature type="region of interest" description="Disordered" evidence="5">
    <location>
        <begin position="293"/>
        <end position="338"/>
    </location>
</feature>
<protein>
    <recommendedName>
        <fullName evidence="6">FAD-binding domain-containing protein</fullName>
    </recommendedName>
</protein>
<sequence>MASSPRIAIIGGGPAGLTLGLLLHKHNISFTIFERRPKPTPSDLAKPSGSLDLHDESGLAALKECGIYEDFLKLTGECSEAQKVADKDGTIVYADKGELSERPEISRHALTNLLTENLPAESIKYEHKLFAVSRSTNSNSNSNSETEVELDFGAQGKQAFSLVIGADGAWSRVRNALTDTKPYYTGTQVITATIPNITKTYPHLSSLIGQGSFSALAYRHGVMSQRGSGDSARIYIFLSLPEQEDYAKTSGWESADFKNIKNQLLTDERLFGIFGEKIKDLISVACDEEAKLASSSTNTNTDPDSISTPNPSTSTGTPPEIKPNPIPMKPLYTLPPNTSFTHDPTASTTAIGDAAHLMPPWAGEGVNLAMWDSLLLSHAIVKAFKQSQTEGASFRTAFDPLLSTFETEMFARAGEKAEETVGNGQMLFGEDGAKAFKEFFESVYGPWSGDDA</sequence>
<dbReference type="PRINTS" id="PR00420">
    <property type="entry name" value="RNGMNOXGNASE"/>
</dbReference>
<gene>
    <name evidence="7" type="ORF">APUU_10460S</name>
</gene>
<dbReference type="SUPFAM" id="SSF51905">
    <property type="entry name" value="FAD/NAD(P)-binding domain"/>
    <property type="match status" value="1"/>
</dbReference>
<evidence type="ECO:0000313" key="7">
    <source>
        <dbReference type="EMBL" id="BCS17632.1"/>
    </source>
</evidence>
<evidence type="ECO:0000313" key="8">
    <source>
        <dbReference type="Proteomes" id="UP000654913"/>
    </source>
</evidence>
<name>A0A7R7XA34_9EURO</name>
<organism evidence="7 8">
    <name type="scientific">Aspergillus puulaauensis</name>
    <dbReference type="NCBI Taxonomy" id="1220207"/>
    <lineage>
        <taxon>Eukaryota</taxon>
        <taxon>Fungi</taxon>
        <taxon>Dikarya</taxon>
        <taxon>Ascomycota</taxon>
        <taxon>Pezizomycotina</taxon>
        <taxon>Eurotiomycetes</taxon>
        <taxon>Eurotiomycetidae</taxon>
        <taxon>Eurotiales</taxon>
        <taxon>Aspergillaceae</taxon>
        <taxon>Aspergillus</taxon>
    </lineage>
</organism>